<reference evidence="2 3" key="1">
    <citation type="submission" date="2017-09" db="EMBL/GenBank/DDBJ databases">
        <title>Depth-based differentiation of microbial function through sediment-hosted aquifers and enrichment of novel symbionts in the deep terrestrial subsurface.</title>
        <authorList>
            <person name="Probst A.J."/>
            <person name="Ladd B."/>
            <person name="Jarett J.K."/>
            <person name="Geller-Mcgrath D.E."/>
            <person name="Sieber C.M."/>
            <person name="Emerson J.B."/>
            <person name="Anantharaman K."/>
            <person name="Thomas B.C."/>
            <person name="Malmstrom R."/>
            <person name="Stieglmeier M."/>
            <person name="Klingl A."/>
            <person name="Woyke T."/>
            <person name="Ryan C.M."/>
            <person name="Banfield J.F."/>
        </authorList>
    </citation>
    <scope>NUCLEOTIDE SEQUENCE [LARGE SCALE GENOMIC DNA]</scope>
    <source>
        <strain evidence="2">CG22_combo_CG10-13_8_21_14_all_47_17</strain>
    </source>
</reference>
<protein>
    <recommendedName>
        <fullName evidence="1">Nucleotidyl transferase domain-containing protein</fullName>
    </recommendedName>
</protein>
<evidence type="ECO:0000313" key="2">
    <source>
        <dbReference type="EMBL" id="PIP60621.1"/>
    </source>
</evidence>
<dbReference type="Proteomes" id="UP000231581">
    <property type="component" value="Unassembled WGS sequence"/>
</dbReference>
<dbReference type="InterPro" id="IPR050486">
    <property type="entry name" value="Mannose-1P_guanyltransferase"/>
</dbReference>
<dbReference type="InterPro" id="IPR029044">
    <property type="entry name" value="Nucleotide-diphossugar_trans"/>
</dbReference>
<name>A0A2H0BSK2_9BACT</name>
<comment type="caution">
    <text evidence="2">The sequence shown here is derived from an EMBL/GenBank/DDBJ whole genome shotgun (WGS) entry which is preliminary data.</text>
</comment>
<evidence type="ECO:0000259" key="1">
    <source>
        <dbReference type="Pfam" id="PF00483"/>
    </source>
</evidence>
<dbReference type="AlphaFoldDB" id="A0A2H0BSK2"/>
<feature type="domain" description="Nucleotidyl transferase" evidence="1">
    <location>
        <begin position="6"/>
        <end position="160"/>
    </location>
</feature>
<sequence length="160" mass="18202">MAIHEAFILAGGEGTRLRPVTFEMPKPLVPVQGRSILTWQVRWFSRHDIHRVTVIIPQKWETQFIAWREKLKEENLGEALPQIRLWVEPEPMGTLGALAHHFAEELNKDPILVTNGDELKALDLNVFEKFHKQQTEDDAGYAATVALLEVPNPSDYGVAE</sequence>
<dbReference type="Gene3D" id="3.90.550.10">
    <property type="entry name" value="Spore Coat Polysaccharide Biosynthesis Protein SpsA, Chain A"/>
    <property type="match status" value="1"/>
</dbReference>
<dbReference type="InterPro" id="IPR005835">
    <property type="entry name" value="NTP_transferase_dom"/>
</dbReference>
<feature type="non-terminal residue" evidence="2">
    <location>
        <position position="160"/>
    </location>
</feature>
<gene>
    <name evidence="2" type="ORF">COX00_02235</name>
</gene>
<proteinExistence type="predicted"/>
<organism evidence="2 3">
    <name type="scientific">Candidatus Uhrbacteria bacterium CG22_combo_CG10-13_8_21_14_all_47_17</name>
    <dbReference type="NCBI Taxonomy" id="1975041"/>
    <lineage>
        <taxon>Bacteria</taxon>
        <taxon>Candidatus Uhriibacteriota</taxon>
    </lineage>
</organism>
<accession>A0A2H0BSK2</accession>
<dbReference type="Pfam" id="PF00483">
    <property type="entry name" value="NTP_transferase"/>
    <property type="match status" value="1"/>
</dbReference>
<evidence type="ECO:0000313" key="3">
    <source>
        <dbReference type="Proteomes" id="UP000231581"/>
    </source>
</evidence>
<dbReference type="PANTHER" id="PTHR22572">
    <property type="entry name" value="SUGAR-1-PHOSPHATE GUANYL TRANSFERASE"/>
    <property type="match status" value="1"/>
</dbReference>
<dbReference type="EMBL" id="PCSZ01000046">
    <property type="protein sequence ID" value="PIP60621.1"/>
    <property type="molecule type" value="Genomic_DNA"/>
</dbReference>
<dbReference type="SUPFAM" id="SSF53448">
    <property type="entry name" value="Nucleotide-diphospho-sugar transferases"/>
    <property type="match status" value="1"/>
</dbReference>